<dbReference type="GO" id="GO:0070475">
    <property type="term" value="P:rRNA base methylation"/>
    <property type="evidence" value="ECO:0007669"/>
    <property type="project" value="TreeGrafter"/>
</dbReference>
<keyword evidence="8" id="KW-0949">S-adenosyl-L-methionine</keyword>
<evidence type="ECO:0000256" key="9">
    <source>
        <dbReference type="ARBA" id="ARBA00025699"/>
    </source>
</evidence>
<comment type="catalytic activity">
    <reaction evidence="10">
        <text>uridine(1498) in 16S rRNA + S-adenosyl-L-methionine = N(3)-methyluridine(1498) in 16S rRNA + S-adenosyl-L-homocysteine + H(+)</text>
        <dbReference type="Rhea" id="RHEA:42920"/>
        <dbReference type="Rhea" id="RHEA-COMP:10283"/>
        <dbReference type="Rhea" id="RHEA-COMP:10284"/>
        <dbReference type="ChEBI" id="CHEBI:15378"/>
        <dbReference type="ChEBI" id="CHEBI:57856"/>
        <dbReference type="ChEBI" id="CHEBI:59789"/>
        <dbReference type="ChEBI" id="CHEBI:65315"/>
        <dbReference type="ChEBI" id="CHEBI:74502"/>
        <dbReference type="EC" id="2.1.1.193"/>
    </reaction>
</comment>
<proteinExistence type="inferred from homology"/>
<keyword evidence="5" id="KW-0698">rRNA processing</keyword>
<dbReference type="InterPro" id="IPR015947">
    <property type="entry name" value="PUA-like_sf"/>
</dbReference>
<dbReference type="PANTHER" id="PTHR30027:SF3">
    <property type="entry name" value="16S RRNA (URACIL(1498)-N(3))-METHYLTRANSFERASE"/>
    <property type="match status" value="1"/>
</dbReference>
<evidence type="ECO:0000256" key="6">
    <source>
        <dbReference type="ARBA" id="ARBA00022603"/>
    </source>
</evidence>
<comment type="similarity">
    <text evidence="2">Belongs to the RNA methyltransferase RsmE family.</text>
</comment>
<dbReference type="GO" id="GO:0070042">
    <property type="term" value="F:rRNA (uridine-N3-)-methyltransferase activity"/>
    <property type="evidence" value="ECO:0007669"/>
    <property type="project" value="TreeGrafter"/>
</dbReference>
<dbReference type="InterPro" id="IPR046886">
    <property type="entry name" value="RsmE_MTase_dom"/>
</dbReference>
<dbReference type="AlphaFoldDB" id="A0A6J7RWL8"/>
<dbReference type="EC" id="2.1.1.193" evidence="3"/>
<accession>A0A6J7RWL8</accession>
<dbReference type="GO" id="GO:0005737">
    <property type="term" value="C:cytoplasm"/>
    <property type="evidence" value="ECO:0007669"/>
    <property type="project" value="UniProtKB-SubCell"/>
</dbReference>
<dbReference type="Pfam" id="PF04452">
    <property type="entry name" value="Methyltrans_RNA"/>
    <property type="match status" value="1"/>
</dbReference>
<dbReference type="SUPFAM" id="SSF88697">
    <property type="entry name" value="PUA domain-like"/>
    <property type="match status" value="1"/>
</dbReference>
<dbReference type="NCBIfam" id="TIGR00046">
    <property type="entry name" value="RsmE family RNA methyltransferase"/>
    <property type="match status" value="1"/>
</dbReference>
<evidence type="ECO:0000256" key="8">
    <source>
        <dbReference type="ARBA" id="ARBA00022691"/>
    </source>
</evidence>
<dbReference type="EMBL" id="CAFBPZ010000001">
    <property type="protein sequence ID" value="CAB5032838.1"/>
    <property type="molecule type" value="Genomic_DNA"/>
</dbReference>
<dbReference type="NCBIfam" id="NF008693">
    <property type="entry name" value="PRK11713.2-3"/>
    <property type="match status" value="1"/>
</dbReference>
<dbReference type="Gene3D" id="3.40.1280.10">
    <property type="match status" value="1"/>
</dbReference>
<feature type="domain" description="Ribosomal RNA small subunit methyltransferase E methyltransferase" evidence="11">
    <location>
        <begin position="76"/>
        <end position="237"/>
    </location>
</feature>
<comment type="function">
    <text evidence="9">Specifically methylates the N3 position of the uracil ring of uridine 1498 (m3U1498) in 16S rRNA. Acts on the fully assembled 30S ribosomal subunit.</text>
</comment>
<evidence type="ECO:0000256" key="7">
    <source>
        <dbReference type="ARBA" id="ARBA00022679"/>
    </source>
</evidence>
<dbReference type="SUPFAM" id="SSF75217">
    <property type="entry name" value="alpha/beta knot"/>
    <property type="match status" value="1"/>
</dbReference>
<evidence type="ECO:0000256" key="5">
    <source>
        <dbReference type="ARBA" id="ARBA00022552"/>
    </source>
</evidence>
<protein>
    <recommendedName>
        <fullName evidence="3">16S rRNA (uracil(1498)-N(3))-methyltransferase</fullName>
        <ecNumber evidence="3">2.1.1.193</ecNumber>
    </recommendedName>
</protein>
<dbReference type="Gene3D" id="2.40.240.20">
    <property type="entry name" value="Hypothetical PUA domain-like, domain 1"/>
    <property type="match status" value="1"/>
</dbReference>
<dbReference type="InterPro" id="IPR006700">
    <property type="entry name" value="RsmE"/>
</dbReference>
<comment type="subcellular location">
    <subcellularLocation>
        <location evidence="1">Cytoplasm</location>
    </subcellularLocation>
</comment>
<dbReference type="InterPro" id="IPR029026">
    <property type="entry name" value="tRNA_m1G_MTases_N"/>
</dbReference>
<evidence type="ECO:0000256" key="10">
    <source>
        <dbReference type="ARBA" id="ARBA00047944"/>
    </source>
</evidence>
<sequence>MTPPLLFVDDLSGVNAGMTVALPVDEARHAAAALRMKTGEPVLVADGKGRRATGAAQVQGNQVGIVVASLEVIAQPNPRITIVQALAKGEHGELAVDLMTQVGVDRIIPWSASRSIVQWKSDRADKSRTKWLNMARTAAKQSRRAWIPEISEVMSTKELVACIPSFDVTVILHEDAVHPLASAKLPVSGEICLIVGPEGGISEAEIVEFMQAGAVTAALGSSVLRASLAGAIGLAVLSTRLRWADAAIPNVGGSAL</sequence>
<keyword evidence="6" id="KW-0489">Methyltransferase</keyword>
<evidence type="ECO:0000313" key="13">
    <source>
        <dbReference type="EMBL" id="CAB5032838.1"/>
    </source>
</evidence>
<evidence type="ECO:0000256" key="3">
    <source>
        <dbReference type="ARBA" id="ARBA00012328"/>
    </source>
</evidence>
<gene>
    <name evidence="12" type="ORF">UFOPK3495_00587</name>
    <name evidence="13" type="ORF">UFOPK4237_00013</name>
</gene>
<evidence type="ECO:0000256" key="1">
    <source>
        <dbReference type="ARBA" id="ARBA00004496"/>
    </source>
</evidence>
<keyword evidence="7" id="KW-0808">Transferase</keyword>
<evidence type="ECO:0000313" key="12">
    <source>
        <dbReference type="EMBL" id="CAB4894147.1"/>
    </source>
</evidence>
<dbReference type="CDD" id="cd18084">
    <property type="entry name" value="RsmE-like"/>
    <property type="match status" value="1"/>
</dbReference>
<dbReference type="PIRSF" id="PIRSF015601">
    <property type="entry name" value="MTase_slr0722"/>
    <property type="match status" value="1"/>
</dbReference>
<reference evidence="13" key="1">
    <citation type="submission" date="2020-05" db="EMBL/GenBank/DDBJ databases">
        <authorList>
            <person name="Chiriac C."/>
            <person name="Salcher M."/>
            <person name="Ghai R."/>
            <person name="Kavagutti S V."/>
        </authorList>
    </citation>
    <scope>NUCLEOTIDE SEQUENCE</scope>
</reference>
<evidence type="ECO:0000256" key="4">
    <source>
        <dbReference type="ARBA" id="ARBA00022490"/>
    </source>
</evidence>
<dbReference type="InterPro" id="IPR029028">
    <property type="entry name" value="Alpha/beta_knot_MTases"/>
</dbReference>
<organism evidence="13">
    <name type="scientific">freshwater metagenome</name>
    <dbReference type="NCBI Taxonomy" id="449393"/>
    <lineage>
        <taxon>unclassified sequences</taxon>
        <taxon>metagenomes</taxon>
        <taxon>ecological metagenomes</taxon>
    </lineage>
</organism>
<evidence type="ECO:0000259" key="11">
    <source>
        <dbReference type="Pfam" id="PF04452"/>
    </source>
</evidence>
<keyword evidence="4" id="KW-0963">Cytoplasm</keyword>
<name>A0A6J7RWL8_9ZZZZ</name>
<evidence type="ECO:0000256" key="2">
    <source>
        <dbReference type="ARBA" id="ARBA00005528"/>
    </source>
</evidence>
<dbReference type="PANTHER" id="PTHR30027">
    <property type="entry name" value="RIBOSOMAL RNA SMALL SUBUNIT METHYLTRANSFERASE E"/>
    <property type="match status" value="1"/>
</dbReference>
<dbReference type="EMBL" id="CAFBMC010000022">
    <property type="protein sequence ID" value="CAB4894147.1"/>
    <property type="molecule type" value="Genomic_DNA"/>
</dbReference>